<dbReference type="PANTHER" id="PTHR31543:SF2">
    <property type="entry name" value="PROTEIN, PUTATIVE-RELATED"/>
    <property type="match status" value="1"/>
</dbReference>
<dbReference type="EMBL" id="ATMH01001291">
    <property type="protein sequence ID" value="EPY35018.1"/>
    <property type="molecule type" value="Genomic_DNA"/>
</dbReference>
<dbReference type="AlphaFoldDB" id="S9V200"/>
<dbReference type="OrthoDB" id="767661at2759"/>
<dbReference type="GO" id="GO:0005874">
    <property type="term" value="C:microtubule"/>
    <property type="evidence" value="ECO:0007669"/>
    <property type="project" value="TreeGrafter"/>
</dbReference>
<dbReference type="GO" id="GO:0031267">
    <property type="term" value="F:small GTPase binding"/>
    <property type="evidence" value="ECO:0007669"/>
    <property type="project" value="InterPro"/>
</dbReference>
<dbReference type="GO" id="GO:0005794">
    <property type="term" value="C:Golgi apparatus"/>
    <property type="evidence" value="ECO:0007669"/>
    <property type="project" value="TreeGrafter"/>
</dbReference>
<dbReference type="GO" id="GO:0031514">
    <property type="term" value="C:motile cilium"/>
    <property type="evidence" value="ECO:0007669"/>
    <property type="project" value="InterPro"/>
</dbReference>
<name>S9V200_9TRYP</name>
<organism evidence="3 4">
    <name type="scientific">Strigomonas culicis</name>
    <dbReference type="NCBI Taxonomy" id="28005"/>
    <lineage>
        <taxon>Eukaryota</taxon>
        <taxon>Discoba</taxon>
        <taxon>Euglenozoa</taxon>
        <taxon>Kinetoplastea</taxon>
        <taxon>Metakinetoplastina</taxon>
        <taxon>Trypanosomatida</taxon>
        <taxon>Trypanosomatidae</taxon>
        <taxon>Strigomonadinae</taxon>
        <taxon>Strigomonas</taxon>
    </lineage>
</organism>
<feature type="coiled-coil region" evidence="1">
    <location>
        <begin position="34"/>
        <end position="192"/>
    </location>
</feature>
<evidence type="ECO:0000259" key="2">
    <source>
        <dbReference type="Pfam" id="PF13851"/>
    </source>
</evidence>
<dbReference type="Proteomes" id="UP000015354">
    <property type="component" value="Unassembled WGS sequence"/>
</dbReference>
<keyword evidence="4" id="KW-1185">Reference proteome</keyword>
<feature type="coiled-coil region" evidence="1">
    <location>
        <begin position="240"/>
        <end position="298"/>
    </location>
</feature>
<sequence length="429" mass="51331">MATDALQKTQAMRNYFQLERDRILSFWDITKRQLEDAEESLRARESQKAEELERHAVELSVFKQKIRNLLYTNQMQMATMKEEAERALQAKEDEYRQLERIARQHLREVKVLDREAERRQREQRQTLVTQQDREIAEQQAQFEREIKEIHTTYEFKLKTVRTEMDRARREEVERIEKQKEEHERELRQVHETTFKEMKDYFGEITSNNLETIRTLKDEVYTRKRTEAHNQKAMYEVALQNKKITEPLAKLQKQRKDLELELTDFSSNKEKLCELKAVAQEAEQDFQNLSWEHEVLTQRYSKLVEDRDIILHKYNTMLQDIQRKSAFRRVLLQKKLELVQCDLEGRDAKLTELLKRANIDSSDVKELEQKVHDLLSEKDKTIEDLKFLLTQMTERGQDIVSSYEEYLQDNGVTGLDVTAKGRTGTYSSTM</sequence>
<protein>
    <submittedName>
        <fullName evidence="3">Trypanin-like protein</fullName>
    </submittedName>
</protein>
<proteinExistence type="predicted"/>
<comment type="caution">
    <text evidence="3">The sequence shown here is derived from an EMBL/GenBank/DDBJ whole genome shotgun (WGS) entry which is preliminary data.</text>
</comment>
<gene>
    <name evidence="3" type="ORF">STCU_01291</name>
</gene>
<dbReference type="GO" id="GO:0048870">
    <property type="term" value="P:cell motility"/>
    <property type="evidence" value="ECO:0007669"/>
    <property type="project" value="InterPro"/>
</dbReference>
<keyword evidence="1" id="KW-0175">Coiled coil</keyword>
<feature type="domain" description="Growth arrest-specific protein 8" evidence="2">
    <location>
        <begin position="185"/>
        <end position="384"/>
    </location>
</feature>
<evidence type="ECO:0000313" key="3">
    <source>
        <dbReference type="EMBL" id="EPY35018.1"/>
    </source>
</evidence>
<dbReference type="InterPro" id="IPR039308">
    <property type="entry name" value="GAS8"/>
</dbReference>
<dbReference type="InterPro" id="IPR025593">
    <property type="entry name" value="GAS8_dom"/>
</dbReference>
<evidence type="ECO:0000256" key="1">
    <source>
        <dbReference type="SAM" id="Coils"/>
    </source>
</evidence>
<reference evidence="3 4" key="1">
    <citation type="journal article" date="2013" name="PLoS ONE">
        <title>Predicting the Proteins of Angomonas deanei, Strigomonas culicis and Their Respective Endosymbionts Reveals New Aspects of the Trypanosomatidae Family.</title>
        <authorList>
            <person name="Motta M.C."/>
            <person name="Martins A.C."/>
            <person name="de Souza S.S."/>
            <person name="Catta-Preta C.M."/>
            <person name="Silva R."/>
            <person name="Klein C.C."/>
            <person name="de Almeida L.G."/>
            <person name="de Lima Cunha O."/>
            <person name="Ciapina L.P."/>
            <person name="Brocchi M."/>
            <person name="Colabardini A.C."/>
            <person name="de Araujo Lima B."/>
            <person name="Machado C.R."/>
            <person name="de Almeida Soares C.M."/>
            <person name="Probst C.M."/>
            <person name="de Menezes C.B."/>
            <person name="Thompson C.E."/>
            <person name="Bartholomeu D.C."/>
            <person name="Gradia D.F."/>
            <person name="Pavoni D.P."/>
            <person name="Grisard E.C."/>
            <person name="Fantinatti-Garboggini F."/>
            <person name="Marchini F.K."/>
            <person name="Rodrigues-Luiz G.F."/>
            <person name="Wagner G."/>
            <person name="Goldman G.H."/>
            <person name="Fietto J.L."/>
            <person name="Elias M.C."/>
            <person name="Goldman M.H."/>
            <person name="Sagot M.F."/>
            <person name="Pereira M."/>
            <person name="Stoco P.H."/>
            <person name="de Mendonca-Neto R.P."/>
            <person name="Teixeira S.M."/>
            <person name="Maciel T.E."/>
            <person name="de Oliveira Mendes T.A."/>
            <person name="Urmenyi T.P."/>
            <person name="de Souza W."/>
            <person name="Schenkman S."/>
            <person name="de Vasconcelos A.T."/>
        </authorList>
    </citation>
    <scope>NUCLEOTIDE SEQUENCE [LARGE SCALE GENOMIC DNA]</scope>
</reference>
<dbReference type="GO" id="GO:0008017">
    <property type="term" value="F:microtubule binding"/>
    <property type="evidence" value="ECO:0007669"/>
    <property type="project" value="InterPro"/>
</dbReference>
<dbReference type="Pfam" id="PF13851">
    <property type="entry name" value="GAS"/>
    <property type="match status" value="1"/>
</dbReference>
<evidence type="ECO:0000313" key="4">
    <source>
        <dbReference type="Proteomes" id="UP000015354"/>
    </source>
</evidence>
<accession>S9V200</accession>
<dbReference type="PANTHER" id="PTHR31543">
    <property type="entry name" value="DYNEIN REGULATORY COMPLEX SUBUNIT 4"/>
    <property type="match status" value="1"/>
</dbReference>